<evidence type="ECO:0000259" key="1">
    <source>
        <dbReference type="Pfam" id="PF12804"/>
    </source>
</evidence>
<gene>
    <name evidence="2" type="ORF">H1164_12945</name>
</gene>
<reference evidence="2 3" key="1">
    <citation type="submission" date="2020-07" db="EMBL/GenBank/DDBJ databases">
        <authorList>
            <person name="Feng H."/>
        </authorList>
    </citation>
    <scope>NUCLEOTIDE SEQUENCE [LARGE SCALE GENOMIC DNA]</scope>
    <source>
        <strain evidence="3">s-11</strain>
    </source>
</reference>
<dbReference type="OrthoDB" id="9788394at2"/>
<evidence type="ECO:0000313" key="2">
    <source>
        <dbReference type="EMBL" id="MBA4543798.1"/>
    </source>
</evidence>
<organism evidence="2 3">
    <name type="scientific">Thermoactinomyces daqus</name>
    <dbReference type="NCBI Taxonomy" id="1329516"/>
    <lineage>
        <taxon>Bacteria</taxon>
        <taxon>Bacillati</taxon>
        <taxon>Bacillota</taxon>
        <taxon>Bacilli</taxon>
        <taxon>Bacillales</taxon>
        <taxon>Thermoactinomycetaceae</taxon>
        <taxon>Thermoactinomyces</taxon>
    </lineage>
</organism>
<accession>A0A7W1XBU9</accession>
<dbReference type="Pfam" id="PF12804">
    <property type="entry name" value="NTP_transf_3"/>
    <property type="match status" value="1"/>
</dbReference>
<protein>
    <submittedName>
        <fullName evidence="2">NTP transferase domain-containing protein</fullName>
    </submittedName>
</protein>
<dbReference type="InterPro" id="IPR025877">
    <property type="entry name" value="MobA-like_NTP_Trfase"/>
</dbReference>
<sequence length="34" mass="3707">MLSGVILAGGENRRMNGRVKALLPFEDSTFLQVS</sequence>
<proteinExistence type="predicted"/>
<dbReference type="Proteomes" id="UP000530514">
    <property type="component" value="Unassembled WGS sequence"/>
</dbReference>
<dbReference type="SUPFAM" id="SSF53448">
    <property type="entry name" value="Nucleotide-diphospho-sugar transferases"/>
    <property type="match status" value="1"/>
</dbReference>
<feature type="domain" description="MobA-like NTP transferase" evidence="1">
    <location>
        <begin position="4"/>
        <end position="32"/>
    </location>
</feature>
<keyword evidence="2" id="KW-0808">Transferase</keyword>
<dbReference type="InterPro" id="IPR029044">
    <property type="entry name" value="Nucleotide-diphossugar_trans"/>
</dbReference>
<name>A0A7W1XBU9_9BACL</name>
<dbReference type="AlphaFoldDB" id="A0A7W1XBU9"/>
<dbReference type="Gene3D" id="3.90.550.10">
    <property type="entry name" value="Spore Coat Polysaccharide Biosynthesis Protein SpsA, Chain A"/>
    <property type="match status" value="1"/>
</dbReference>
<evidence type="ECO:0000313" key="3">
    <source>
        <dbReference type="Proteomes" id="UP000530514"/>
    </source>
</evidence>
<dbReference type="GO" id="GO:0016779">
    <property type="term" value="F:nucleotidyltransferase activity"/>
    <property type="evidence" value="ECO:0007669"/>
    <property type="project" value="UniProtKB-ARBA"/>
</dbReference>
<keyword evidence="3" id="KW-1185">Reference proteome</keyword>
<dbReference type="EMBL" id="JACEIP010000021">
    <property type="protein sequence ID" value="MBA4543798.1"/>
    <property type="molecule type" value="Genomic_DNA"/>
</dbReference>
<comment type="caution">
    <text evidence="2">The sequence shown here is derived from an EMBL/GenBank/DDBJ whole genome shotgun (WGS) entry which is preliminary data.</text>
</comment>